<feature type="domain" description="AAA+ ATPase" evidence="8">
    <location>
        <begin position="604"/>
        <end position="774"/>
    </location>
</feature>
<dbReference type="FunFam" id="3.40.50.300:FF:000120">
    <property type="entry name" value="ATP-dependent chaperone ClpB"/>
    <property type="match status" value="1"/>
</dbReference>
<dbReference type="PANTHER" id="PTHR11638">
    <property type="entry name" value="ATP-DEPENDENT CLP PROTEASE"/>
    <property type="match status" value="1"/>
</dbReference>
<dbReference type="AlphaFoldDB" id="M1VLU5"/>
<evidence type="ECO:0000259" key="8">
    <source>
        <dbReference type="SMART" id="SM00382"/>
    </source>
</evidence>
<dbReference type="GO" id="GO:0005737">
    <property type="term" value="C:cytoplasm"/>
    <property type="evidence" value="ECO:0007669"/>
    <property type="project" value="TreeGrafter"/>
</dbReference>
<dbReference type="PRINTS" id="PR00300">
    <property type="entry name" value="CLPPROTEASEA"/>
</dbReference>
<dbReference type="Pfam" id="PF10431">
    <property type="entry name" value="ClpB_D2-small"/>
    <property type="match status" value="1"/>
</dbReference>
<dbReference type="GO" id="GO:0005524">
    <property type="term" value="F:ATP binding"/>
    <property type="evidence" value="ECO:0007669"/>
    <property type="project" value="UniProtKB-KW"/>
</dbReference>
<dbReference type="KEGG" id="cme:CYME_CMS128C"/>
<keyword evidence="3 6" id="KW-0547">Nucleotide-binding</keyword>
<dbReference type="EMBL" id="AP006501">
    <property type="protein sequence ID" value="BAM82758.1"/>
    <property type="molecule type" value="Genomic_DNA"/>
</dbReference>
<evidence type="ECO:0000256" key="6">
    <source>
        <dbReference type="RuleBase" id="RU004432"/>
    </source>
</evidence>
<keyword evidence="10" id="KW-0378">Hydrolase</keyword>
<dbReference type="FunFam" id="3.40.50.300:FF:000025">
    <property type="entry name" value="ATP-dependent Clp protease subunit"/>
    <property type="match status" value="1"/>
</dbReference>
<dbReference type="InterPro" id="IPR018368">
    <property type="entry name" value="ClpA/B_CS1"/>
</dbReference>
<feature type="domain" description="AAA+ ATPase" evidence="8">
    <location>
        <begin position="184"/>
        <end position="329"/>
    </location>
</feature>
<reference evidence="10 11" key="2">
    <citation type="journal article" date="2007" name="BMC Biol.">
        <title>A 100%-complete sequence reveals unusually simple genomic features in the hot-spring red alga Cyanidioschyzon merolae.</title>
        <authorList>
            <person name="Nozaki H."/>
            <person name="Takano H."/>
            <person name="Misumi O."/>
            <person name="Terasawa K."/>
            <person name="Matsuzaki M."/>
            <person name="Maruyama S."/>
            <person name="Nishida K."/>
            <person name="Yagisawa F."/>
            <person name="Yoshida Y."/>
            <person name="Fujiwara T."/>
            <person name="Takio S."/>
            <person name="Tamura K."/>
            <person name="Chung S.J."/>
            <person name="Nakamura S."/>
            <person name="Kuroiwa H."/>
            <person name="Tanaka K."/>
            <person name="Sato N."/>
            <person name="Kuroiwa T."/>
        </authorList>
    </citation>
    <scope>NUCLEOTIDE SEQUENCE [LARGE SCALE GENOMIC DNA]</scope>
    <source>
        <strain evidence="10 11">10D</strain>
    </source>
</reference>
<dbReference type="Proteomes" id="UP000007014">
    <property type="component" value="Chromosome 19"/>
</dbReference>
<dbReference type="OrthoDB" id="47330at2759"/>
<feature type="domain" description="Clp ATPase C-terminal" evidence="9">
    <location>
        <begin position="773"/>
        <end position="863"/>
    </location>
</feature>
<keyword evidence="7" id="KW-0175">Coiled coil</keyword>
<gene>
    <name evidence="10" type="ORF">CYME_CMS128C</name>
</gene>
<dbReference type="HOGENOM" id="CLU_005070_4_0_1"/>
<proteinExistence type="inferred from homology"/>
<dbReference type="PROSITE" id="PS00870">
    <property type="entry name" value="CLPAB_1"/>
    <property type="match status" value="1"/>
</dbReference>
<name>M1VLU5_CYAM1</name>
<evidence type="ECO:0000256" key="2">
    <source>
        <dbReference type="ARBA" id="ARBA00022737"/>
    </source>
</evidence>
<dbReference type="InterPro" id="IPR019489">
    <property type="entry name" value="Clp_ATPase_C"/>
</dbReference>
<dbReference type="Pfam" id="PF17871">
    <property type="entry name" value="AAA_lid_9"/>
    <property type="match status" value="1"/>
</dbReference>
<feature type="coiled-coil region" evidence="7">
    <location>
        <begin position="398"/>
        <end position="478"/>
    </location>
</feature>
<dbReference type="SMART" id="SM00382">
    <property type="entry name" value="AAA"/>
    <property type="match status" value="2"/>
</dbReference>
<dbReference type="CDD" id="cd19499">
    <property type="entry name" value="RecA-like_ClpB_Hsp104-like"/>
    <property type="match status" value="1"/>
</dbReference>
<dbReference type="Gramene" id="CMS128CT">
    <property type="protein sequence ID" value="CMS128CT"/>
    <property type="gene ID" value="CMS128C"/>
</dbReference>
<keyword evidence="5 6" id="KW-0143">Chaperone</keyword>
<dbReference type="GO" id="GO:0034605">
    <property type="term" value="P:cellular response to heat"/>
    <property type="evidence" value="ECO:0007669"/>
    <property type="project" value="TreeGrafter"/>
</dbReference>
<reference evidence="10 11" key="1">
    <citation type="journal article" date="2004" name="Nature">
        <title>Genome sequence of the ultrasmall unicellular red alga Cyanidioschyzon merolae 10D.</title>
        <authorList>
            <person name="Matsuzaki M."/>
            <person name="Misumi O."/>
            <person name="Shin-i T."/>
            <person name="Maruyama S."/>
            <person name="Takahara M."/>
            <person name="Miyagishima S."/>
            <person name="Mori T."/>
            <person name="Nishida K."/>
            <person name="Yagisawa F."/>
            <person name="Nishida K."/>
            <person name="Yoshida Y."/>
            <person name="Nishimura Y."/>
            <person name="Nakao S."/>
            <person name="Kobayashi T."/>
            <person name="Momoyama Y."/>
            <person name="Higashiyama T."/>
            <person name="Minoda A."/>
            <person name="Sano M."/>
            <person name="Nomoto H."/>
            <person name="Oishi K."/>
            <person name="Hayashi H."/>
            <person name="Ohta F."/>
            <person name="Nishizaka S."/>
            <person name="Haga S."/>
            <person name="Miura S."/>
            <person name="Morishita T."/>
            <person name="Kabeya Y."/>
            <person name="Terasawa K."/>
            <person name="Suzuki Y."/>
            <person name="Ishii Y."/>
            <person name="Asakawa S."/>
            <person name="Takano H."/>
            <person name="Ohta N."/>
            <person name="Kuroiwa H."/>
            <person name="Tanaka K."/>
            <person name="Shimizu N."/>
            <person name="Sugano S."/>
            <person name="Sato N."/>
            <person name="Nozaki H."/>
            <person name="Ogasawara N."/>
            <person name="Kohara Y."/>
            <person name="Kuroiwa T."/>
        </authorList>
    </citation>
    <scope>NUCLEOTIDE SEQUENCE [LARGE SCALE GENOMIC DNA]</scope>
    <source>
        <strain evidence="10 11">10D</strain>
    </source>
</reference>
<dbReference type="eggNOG" id="KOG1051">
    <property type="taxonomic scope" value="Eukaryota"/>
</dbReference>
<keyword evidence="11" id="KW-1185">Reference proteome</keyword>
<sequence>MTSPVTMVALVLRTLRNSSKAPWGGAALLGTSVGRSESWPRALVGDAPAGPLLHASRSLRRWHSVRRLTMFFNHQAGVLALSERCRRLESLRGAVLNRFNVSSRNLERVVGIRGFATGMGHTNDRTGATGQPPGWVHPENVPVGEALKKYGRDLTSAAALNRLDPVIGRDEEIRRTIQVLSRRTKNNPVLIGEPGVGKTAVVEGLAQRIARGDVPESLKNKRVVALDLGALVAGAKFRGEFEERLRSVLRDVEELQGSVILFIDELHMLVGAGAAEGSLDASNLLKPALARGDLHCVGATTLAEYRKYIEKDAALARRFQPIFVAEPSVEDTINILRGLRNRYEVHHGVRIADRALVAAAVNAHRYMTERKLPDSAIDLVDEAAARLKMQQESKPEAIDDLDRRLIRLRVELEALRLERDPVSRKRLSAVEGEVRELEHQRSQLALQWERERAQLQAMKQAKEELEKALHEMEMAERRGEWEKVAMLRYKTIPEIESRIPAEHRTILLSDSAQGTTATTLNVAQNEAETSGKLVAEAVTEKDILQVISKATGIPVQALMSSEKERLLHLEDHLSKRVVGQPEAVRTVASAIRLSRAGLHAHNRPIGSFLFLGPTGVGKTELCRGLAEFLFDSPDAMCRLDMSEYSERHSVARLIGAPPGYVGYEEGGQLTESVRRRPYQLVLFDEFEKAHRAVCTVLLQVLDDGRLTDGQGRTVDFRNTIIVMTSNIGADILASLPDGVPSSFARDEVMVQVRQFFPPEFINRLDDIILFNRLGREILKDVVRVQLDALQKLLRERADLRLDISDDVIQWLVEHGYDPVYGARPLRRVIQRAILEPLSRHLLQGTVRHGEDVRVRISKQAESLSGATLEIEPNHDVGEAKKEEHDL</sequence>
<dbReference type="InterPro" id="IPR028299">
    <property type="entry name" value="ClpA/B_CS2"/>
</dbReference>
<dbReference type="SUPFAM" id="SSF52540">
    <property type="entry name" value="P-loop containing nucleoside triphosphate hydrolases"/>
    <property type="match status" value="2"/>
</dbReference>
<evidence type="ECO:0000256" key="5">
    <source>
        <dbReference type="ARBA" id="ARBA00023186"/>
    </source>
</evidence>
<dbReference type="FunFam" id="3.40.50.300:FF:000010">
    <property type="entry name" value="Chaperone clpB 1, putative"/>
    <property type="match status" value="1"/>
</dbReference>
<dbReference type="PROSITE" id="PS00871">
    <property type="entry name" value="CLPAB_2"/>
    <property type="match status" value="1"/>
</dbReference>
<keyword evidence="10" id="KW-0645">Protease</keyword>
<evidence type="ECO:0000313" key="11">
    <source>
        <dbReference type="Proteomes" id="UP000007014"/>
    </source>
</evidence>
<evidence type="ECO:0000259" key="9">
    <source>
        <dbReference type="SMART" id="SM01086"/>
    </source>
</evidence>
<accession>M1VLU5</accession>
<organism evidence="10 11">
    <name type="scientific">Cyanidioschyzon merolae (strain NIES-3377 / 10D)</name>
    <name type="common">Unicellular red alga</name>
    <dbReference type="NCBI Taxonomy" id="280699"/>
    <lineage>
        <taxon>Eukaryota</taxon>
        <taxon>Rhodophyta</taxon>
        <taxon>Bangiophyceae</taxon>
        <taxon>Cyanidiales</taxon>
        <taxon>Cyanidiaceae</taxon>
        <taxon>Cyanidioschyzon</taxon>
    </lineage>
</organism>
<dbReference type="STRING" id="280699.M1VLU5"/>
<dbReference type="GO" id="GO:0016887">
    <property type="term" value="F:ATP hydrolysis activity"/>
    <property type="evidence" value="ECO:0007669"/>
    <property type="project" value="InterPro"/>
</dbReference>
<dbReference type="InterPro" id="IPR041546">
    <property type="entry name" value="ClpA/ClpB_AAA_lid"/>
</dbReference>
<dbReference type="InterPro" id="IPR027417">
    <property type="entry name" value="P-loop_NTPase"/>
</dbReference>
<protein>
    <submittedName>
        <fullName evidence="10">ATP-dependent Clp protease, ATP-binding subunit ClpB</fullName>
    </submittedName>
</protein>
<dbReference type="InterPro" id="IPR003593">
    <property type="entry name" value="AAA+_ATPase"/>
</dbReference>
<evidence type="ECO:0000256" key="3">
    <source>
        <dbReference type="ARBA" id="ARBA00022741"/>
    </source>
</evidence>
<evidence type="ECO:0000256" key="4">
    <source>
        <dbReference type="ARBA" id="ARBA00022840"/>
    </source>
</evidence>
<dbReference type="RefSeq" id="XP_005538794.1">
    <property type="nucleotide sequence ID" value="XM_005538737.1"/>
</dbReference>
<dbReference type="InterPro" id="IPR001270">
    <property type="entry name" value="ClpA/B"/>
</dbReference>
<dbReference type="Pfam" id="PF07724">
    <property type="entry name" value="AAA_2"/>
    <property type="match status" value="1"/>
</dbReference>
<dbReference type="Gene3D" id="3.40.50.300">
    <property type="entry name" value="P-loop containing nucleotide triphosphate hydrolases"/>
    <property type="match status" value="3"/>
</dbReference>
<keyword evidence="4 6" id="KW-0067">ATP-binding</keyword>
<comment type="similarity">
    <text evidence="1 6">Belongs to the ClpA/ClpB family.</text>
</comment>
<dbReference type="Gene3D" id="1.10.8.60">
    <property type="match status" value="1"/>
</dbReference>
<dbReference type="GeneID" id="16997622"/>
<evidence type="ECO:0000313" key="10">
    <source>
        <dbReference type="EMBL" id="BAM82758.1"/>
    </source>
</evidence>
<evidence type="ECO:0000256" key="1">
    <source>
        <dbReference type="ARBA" id="ARBA00008675"/>
    </source>
</evidence>
<dbReference type="InterPro" id="IPR050130">
    <property type="entry name" value="ClpA_ClpB"/>
</dbReference>
<dbReference type="InterPro" id="IPR003959">
    <property type="entry name" value="ATPase_AAA_core"/>
</dbReference>
<dbReference type="Pfam" id="PF00004">
    <property type="entry name" value="AAA"/>
    <property type="match status" value="1"/>
</dbReference>
<keyword evidence="2" id="KW-0677">Repeat</keyword>
<dbReference type="GO" id="GO:0006508">
    <property type="term" value="P:proteolysis"/>
    <property type="evidence" value="ECO:0007669"/>
    <property type="project" value="UniProtKB-KW"/>
</dbReference>
<dbReference type="SMART" id="SM01086">
    <property type="entry name" value="ClpB_D2-small"/>
    <property type="match status" value="1"/>
</dbReference>
<dbReference type="CDD" id="cd00009">
    <property type="entry name" value="AAA"/>
    <property type="match status" value="1"/>
</dbReference>
<evidence type="ECO:0000256" key="7">
    <source>
        <dbReference type="SAM" id="Coils"/>
    </source>
</evidence>
<dbReference type="OMA" id="VSKMMQG"/>
<dbReference type="GO" id="GO:0008233">
    <property type="term" value="F:peptidase activity"/>
    <property type="evidence" value="ECO:0007669"/>
    <property type="project" value="UniProtKB-KW"/>
</dbReference>
<dbReference type="PANTHER" id="PTHR11638:SF176">
    <property type="entry name" value="HEAT SHOCK PROTEIN 78, MITOCHONDRIAL"/>
    <property type="match status" value="1"/>
</dbReference>